<organism evidence="1 2">
    <name type="scientific">[Mycobacterium] burgundiense</name>
    <dbReference type="NCBI Taxonomy" id="3064286"/>
    <lineage>
        <taxon>Bacteria</taxon>
        <taxon>Bacillati</taxon>
        <taxon>Actinomycetota</taxon>
        <taxon>Actinomycetes</taxon>
        <taxon>Mycobacteriales</taxon>
        <taxon>Mycobacteriaceae</taxon>
        <taxon>Mycolicibacterium</taxon>
    </lineage>
</organism>
<accession>A0ABN9NEZ6</accession>
<keyword evidence="2" id="KW-1185">Reference proteome</keyword>
<proteinExistence type="predicted"/>
<evidence type="ECO:0000313" key="1">
    <source>
        <dbReference type="EMBL" id="CAJ1505237.1"/>
    </source>
</evidence>
<reference evidence="1 2" key="1">
    <citation type="submission" date="2023-08" db="EMBL/GenBank/DDBJ databases">
        <authorList>
            <person name="Folkvardsen B D."/>
            <person name="Norman A."/>
        </authorList>
    </citation>
    <scope>NUCLEOTIDE SEQUENCE [LARGE SCALE GENOMIC DNA]</scope>
    <source>
        <strain evidence="1 2">Mu0053</strain>
    </source>
</reference>
<dbReference type="Proteomes" id="UP001190465">
    <property type="component" value="Chromosome"/>
</dbReference>
<evidence type="ECO:0008006" key="3">
    <source>
        <dbReference type="Google" id="ProtNLM"/>
    </source>
</evidence>
<evidence type="ECO:0000313" key="2">
    <source>
        <dbReference type="Proteomes" id="UP001190465"/>
    </source>
</evidence>
<dbReference type="EMBL" id="OY726397">
    <property type="protein sequence ID" value="CAJ1505237.1"/>
    <property type="molecule type" value="Genomic_DNA"/>
</dbReference>
<gene>
    <name evidence="1" type="ORF">MU0053_002884</name>
</gene>
<sequence length="60" mass="6357">MTKTRGVPGRSFEYKIGSPTARAEVGRRVAAGERVEAVAAAYGISATTARRYAAKVEASR</sequence>
<protein>
    <recommendedName>
        <fullName evidence="3">Resolvase HTH domain-containing protein</fullName>
    </recommendedName>
</protein>
<name>A0ABN9NEZ6_9MYCO</name>
<dbReference type="RefSeq" id="WP_308478327.1">
    <property type="nucleotide sequence ID" value="NZ_OY726397.1"/>
</dbReference>